<keyword evidence="4" id="KW-1185">Reference proteome</keyword>
<gene>
    <name evidence="3" type="ORF">V7S43_016174</name>
</gene>
<evidence type="ECO:0000259" key="2">
    <source>
        <dbReference type="PROSITE" id="PS50195"/>
    </source>
</evidence>
<name>A0ABD3EWX8_9STRA</name>
<dbReference type="Proteomes" id="UP001632037">
    <property type="component" value="Unassembled WGS sequence"/>
</dbReference>
<feature type="domain" description="PX" evidence="2">
    <location>
        <begin position="375"/>
        <end position="501"/>
    </location>
</feature>
<dbReference type="SUPFAM" id="SSF64268">
    <property type="entry name" value="PX domain"/>
    <property type="match status" value="1"/>
</dbReference>
<dbReference type="PROSITE" id="PS50195">
    <property type="entry name" value="PX"/>
    <property type="match status" value="1"/>
</dbReference>
<dbReference type="SMART" id="SM00312">
    <property type="entry name" value="PX"/>
    <property type="match status" value="1"/>
</dbReference>
<dbReference type="CDD" id="cd06093">
    <property type="entry name" value="PX_domain"/>
    <property type="match status" value="1"/>
</dbReference>
<protein>
    <recommendedName>
        <fullName evidence="2">PX domain-containing protein</fullName>
    </recommendedName>
</protein>
<evidence type="ECO:0000256" key="1">
    <source>
        <dbReference type="SAM" id="MobiDB-lite"/>
    </source>
</evidence>
<feature type="region of interest" description="Disordered" evidence="1">
    <location>
        <begin position="1"/>
        <end position="21"/>
    </location>
</feature>
<accession>A0ABD3EWX8</accession>
<dbReference type="InterPro" id="IPR036871">
    <property type="entry name" value="PX_dom_sf"/>
</dbReference>
<organism evidence="3 4">
    <name type="scientific">Phytophthora oleae</name>
    <dbReference type="NCBI Taxonomy" id="2107226"/>
    <lineage>
        <taxon>Eukaryota</taxon>
        <taxon>Sar</taxon>
        <taxon>Stramenopiles</taxon>
        <taxon>Oomycota</taxon>
        <taxon>Peronosporomycetes</taxon>
        <taxon>Peronosporales</taxon>
        <taxon>Peronosporaceae</taxon>
        <taxon>Phytophthora</taxon>
    </lineage>
</organism>
<dbReference type="Gene3D" id="3.30.1520.10">
    <property type="entry name" value="Phox-like domain"/>
    <property type="match status" value="1"/>
</dbReference>
<proteinExistence type="predicted"/>
<dbReference type="AlphaFoldDB" id="A0ABD3EWX8"/>
<dbReference type="Pfam" id="PF00787">
    <property type="entry name" value="PX"/>
    <property type="match status" value="1"/>
</dbReference>
<sequence length="569" mass="63545">MLSLSCGSGASPSTPTAFKMPTVAPTASKRLAYETFLEKRASSAVLHQPQGTQATELERAMRNYDNLVAQVRPLDQANSSAPSALMEIIRTPDPNMAKVRKSRSLALPNVDLDEIDIPEMHEGLCRVFCQPNSWSPAFASPGDFTIKMASVFLDNGEICFRIAVMCCCARSICDGSRVKPASKRQYYISYVERTQQEIVHLVEALSLQYLGHRLADKMPTHGTRLITTPKQRALNEYGDEVVQFLSCVMKITEIGFNRLVALKEPVSSNVRIRDFLGLALSFGEQTIIATSSCDARIEGQDGGNRPVLPSAWLDIDVNLSSDASFYGKWYGARKSPGRAYDNDFGSLTRTNSSLNRSGAGKCVRFIDPCYWQDETPNEGAFTVEISSVAVLDSVAKFAISVLFYVNGELQVLTVDRRYSEFDELAVALEEKIPSLQIRKLLPPKTFFRYLSASFLERRAAHLQLFLDRMLRLSFRGVLDQDIPLSADPRVRDFLKLPAVEWIVVPWSKQSPTPKAVREGFCSSFSLSPTAASEFSPRYNLSPRRNPRCIPIDPTPHRYESLMLKRSDSM</sequence>
<dbReference type="InterPro" id="IPR001683">
    <property type="entry name" value="PX_dom"/>
</dbReference>
<feature type="compositionally biased region" description="Polar residues" evidence="1">
    <location>
        <begin position="1"/>
        <end position="16"/>
    </location>
</feature>
<comment type="caution">
    <text evidence="3">The sequence shown here is derived from an EMBL/GenBank/DDBJ whole genome shotgun (WGS) entry which is preliminary data.</text>
</comment>
<dbReference type="EMBL" id="JBIMZQ010000051">
    <property type="protein sequence ID" value="KAL3658806.1"/>
    <property type="molecule type" value="Genomic_DNA"/>
</dbReference>
<evidence type="ECO:0000313" key="3">
    <source>
        <dbReference type="EMBL" id="KAL3658806.1"/>
    </source>
</evidence>
<reference evidence="3 4" key="1">
    <citation type="submission" date="2024-09" db="EMBL/GenBank/DDBJ databases">
        <title>Genome sequencing and assembly of Phytophthora oleae, isolate VK10A, causative agent of rot of olive drupes.</title>
        <authorList>
            <person name="Conti Taguali S."/>
            <person name="Riolo M."/>
            <person name="La Spada F."/>
            <person name="Cacciola S.O."/>
            <person name="Dionisio G."/>
        </authorList>
    </citation>
    <scope>NUCLEOTIDE SEQUENCE [LARGE SCALE GENOMIC DNA]</scope>
    <source>
        <strain evidence="3 4">VK10A</strain>
    </source>
</reference>
<evidence type="ECO:0000313" key="4">
    <source>
        <dbReference type="Proteomes" id="UP001632037"/>
    </source>
</evidence>